<gene>
    <name evidence="1" type="ORF">H310_14238</name>
</gene>
<name>A0A024TA95_9STRA</name>
<proteinExistence type="predicted"/>
<dbReference type="RefSeq" id="XP_008880271.1">
    <property type="nucleotide sequence ID" value="XM_008882049.1"/>
</dbReference>
<dbReference type="InterPro" id="IPR036691">
    <property type="entry name" value="Endo/exonu/phosph_ase_sf"/>
</dbReference>
<accession>A0A024TA95</accession>
<evidence type="ECO:0008006" key="2">
    <source>
        <dbReference type="Google" id="ProtNLM"/>
    </source>
</evidence>
<evidence type="ECO:0000313" key="1">
    <source>
        <dbReference type="EMBL" id="ETV91075.1"/>
    </source>
</evidence>
<organism evidence="1">
    <name type="scientific">Aphanomyces invadans</name>
    <dbReference type="NCBI Taxonomy" id="157072"/>
    <lineage>
        <taxon>Eukaryota</taxon>
        <taxon>Sar</taxon>
        <taxon>Stramenopiles</taxon>
        <taxon>Oomycota</taxon>
        <taxon>Saprolegniomycetes</taxon>
        <taxon>Saprolegniales</taxon>
        <taxon>Verrucalvaceae</taxon>
        <taxon>Aphanomyces</taxon>
    </lineage>
</organism>
<dbReference type="VEuPathDB" id="FungiDB:H310_14238"/>
<dbReference type="OrthoDB" id="164026at2759"/>
<sequence length="154" mass="17127">MAFYQETRFPNVYILKPPPHASGEKSPTPLAIGSVDHLAFPRAPGVAATIHPTSSLRDLKVVEDYTAPLFNHRYLLVRGQLADRVVFLHNIYAPAEASERQAFFDALPRDFDADDLHLVGGDFNITLDDDLDALAPSPGKRRGRHELGRWLTAL</sequence>
<dbReference type="AlphaFoldDB" id="A0A024TA95"/>
<protein>
    <recommendedName>
        <fullName evidence="2">Endonuclease/exonuclease/phosphatase domain-containing protein</fullName>
    </recommendedName>
</protein>
<dbReference type="Gene3D" id="3.60.10.10">
    <property type="entry name" value="Endonuclease/exonuclease/phosphatase"/>
    <property type="match status" value="1"/>
</dbReference>
<dbReference type="GeneID" id="20091288"/>
<dbReference type="EMBL" id="KI914015">
    <property type="protein sequence ID" value="ETV91075.1"/>
    <property type="molecule type" value="Genomic_DNA"/>
</dbReference>
<dbReference type="SUPFAM" id="SSF56219">
    <property type="entry name" value="DNase I-like"/>
    <property type="match status" value="1"/>
</dbReference>
<reference evidence="1" key="1">
    <citation type="submission" date="2013-12" db="EMBL/GenBank/DDBJ databases">
        <title>The Genome Sequence of Aphanomyces invadans NJM9701.</title>
        <authorList>
            <consortium name="The Broad Institute Genomics Platform"/>
            <person name="Russ C."/>
            <person name="Tyler B."/>
            <person name="van West P."/>
            <person name="Dieguez-Uribeondo J."/>
            <person name="Young S.K."/>
            <person name="Zeng Q."/>
            <person name="Gargeya S."/>
            <person name="Fitzgerald M."/>
            <person name="Abouelleil A."/>
            <person name="Alvarado L."/>
            <person name="Chapman S.B."/>
            <person name="Gainer-Dewar J."/>
            <person name="Goldberg J."/>
            <person name="Griggs A."/>
            <person name="Gujja S."/>
            <person name="Hansen M."/>
            <person name="Howarth C."/>
            <person name="Imamovic A."/>
            <person name="Ireland A."/>
            <person name="Larimer J."/>
            <person name="McCowan C."/>
            <person name="Murphy C."/>
            <person name="Pearson M."/>
            <person name="Poon T.W."/>
            <person name="Priest M."/>
            <person name="Roberts A."/>
            <person name="Saif S."/>
            <person name="Shea T."/>
            <person name="Sykes S."/>
            <person name="Wortman J."/>
            <person name="Nusbaum C."/>
            <person name="Birren B."/>
        </authorList>
    </citation>
    <scope>NUCLEOTIDE SEQUENCE [LARGE SCALE GENOMIC DNA]</scope>
    <source>
        <strain evidence="1">NJM9701</strain>
    </source>
</reference>